<organism evidence="1 2">
    <name type="scientific">Pedobacter agri</name>
    <dbReference type="NCBI Taxonomy" id="454586"/>
    <lineage>
        <taxon>Bacteria</taxon>
        <taxon>Pseudomonadati</taxon>
        <taxon>Bacteroidota</taxon>
        <taxon>Sphingobacteriia</taxon>
        <taxon>Sphingobacteriales</taxon>
        <taxon>Sphingobacteriaceae</taxon>
        <taxon>Pedobacter</taxon>
    </lineage>
</organism>
<evidence type="ECO:0000313" key="2">
    <source>
        <dbReference type="Proteomes" id="UP001142592"/>
    </source>
</evidence>
<dbReference type="RefSeq" id="WP_010603350.1">
    <property type="nucleotide sequence ID" value="NZ_JAPJUH010000001.1"/>
</dbReference>
<dbReference type="Proteomes" id="UP001142592">
    <property type="component" value="Unassembled WGS sequence"/>
</dbReference>
<keyword evidence="2" id="KW-1185">Reference proteome</keyword>
<comment type="caution">
    <text evidence="1">The sequence shown here is derived from an EMBL/GenBank/DDBJ whole genome shotgun (WGS) entry which is preliminary data.</text>
</comment>
<name>A0A9X3DA28_9SPHI</name>
<dbReference type="EMBL" id="JAPJUH010000001">
    <property type="protein sequence ID" value="MCX3263672.1"/>
    <property type="molecule type" value="Genomic_DNA"/>
</dbReference>
<gene>
    <name evidence="1" type="ORF">OQZ29_02890</name>
</gene>
<accession>A0A9X3DA28</accession>
<evidence type="ECO:0000313" key="1">
    <source>
        <dbReference type="EMBL" id="MCX3263672.1"/>
    </source>
</evidence>
<proteinExistence type="predicted"/>
<protein>
    <recommendedName>
        <fullName evidence="3">Plasmid transfer protein</fullName>
    </recommendedName>
</protein>
<sequence>MRMLFISLLVLIWTGSLAQINVALLHQLVDNSRSEHSRQTELRGKQAISSATEEINRSQASQLKTTYRDIQKKFSAVGMAIEGVQIGMEAIPLVDKISADQQKLIQLLRASPGLSLLAISSEIDFADRSQMLLRYLYGLILSAGELNAMSRSDRQMLTSFVISELHSISLNLSGLVNALTASKRKIKPAAKLFSDAGMRDKQLASSILSRLKQISKK</sequence>
<evidence type="ECO:0008006" key="3">
    <source>
        <dbReference type="Google" id="ProtNLM"/>
    </source>
</evidence>
<reference evidence="1" key="1">
    <citation type="submission" date="2022-11" db="EMBL/GenBank/DDBJ databases">
        <authorList>
            <person name="Graham C."/>
            <person name="Newman J.D."/>
        </authorList>
    </citation>
    <scope>NUCLEOTIDE SEQUENCE</scope>
    <source>
        <strain evidence="1">DSM 19486</strain>
    </source>
</reference>
<dbReference type="AlphaFoldDB" id="A0A9X3DA28"/>